<protein>
    <submittedName>
        <fullName evidence="1">Uncharacterized protein</fullName>
    </submittedName>
</protein>
<name>A0A2H9T7X1_9ZZZZ</name>
<evidence type="ECO:0000313" key="1">
    <source>
        <dbReference type="EMBL" id="PJE79330.1"/>
    </source>
</evidence>
<accession>A0A2H9T7X1</accession>
<dbReference type="EMBL" id="NSIT01000076">
    <property type="protein sequence ID" value="PJE79330.1"/>
    <property type="molecule type" value="Genomic_DNA"/>
</dbReference>
<comment type="caution">
    <text evidence="1">The sequence shown here is derived from an EMBL/GenBank/DDBJ whole genome shotgun (WGS) entry which is preliminary data.</text>
</comment>
<dbReference type="PROSITE" id="PS51257">
    <property type="entry name" value="PROKAR_LIPOPROTEIN"/>
    <property type="match status" value="1"/>
</dbReference>
<gene>
    <name evidence="1" type="ORF">CI610_01682</name>
</gene>
<sequence length="227" mass="25562">MNKLLFFILAILPISSYSFWVSCENYLAKGLAGRIGSYCTVMINKPNDSPETSVSIIRSNNKSEIDNIISNAESMLVIGKTYFFCDFTEVLIHNISNTCWFPVFNIRGLERTSESLVVTAKLPTEDSCFKDIIFKLGFHCSVMRHGDKRMTSKNYSLSMSIYDENESLISYSAGVIHKMDGFKVLEDVGGWVGMDLFDQIIEYVQKNSLFLQKAYQITGLNVPAFGG</sequence>
<reference evidence="1" key="1">
    <citation type="journal article" date="2017" name="Appl. Environ. Microbiol.">
        <title>Molecular characterization of an Endozoicomonas-like organism causing infection in king scallop Pecten maximus L.</title>
        <authorList>
            <person name="Cano I."/>
            <person name="van Aerle R."/>
            <person name="Ross S."/>
            <person name="Verner-Jeffreys D.W."/>
            <person name="Paley R.K."/>
            <person name="Rimmer G."/>
            <person name="Ryder D."/>
            <person name="Hooper P."/>
            <person name="Stone D."/>
            <person name="Feist S.W."/>
        </authorList>
    </citation>
    <scope>NUCLEOTIDE SEQUENCE</scope>
</reference>
<organism evidence="1">
    <name type="scientific">invertebrate metagenome</name>
    <dbReference type="NCBI Taxonomy" id="1711999"/>
    <lineage>
        <taxon>unclassified sequences</taxon>
        <taxon>metagenomes</taxon>
        <taxon>organismal metagenomes</taxon>
    </lineage>
</organism>
<dbReference type="AlphaFoldDB" id="A0A2H9T7X1"/>
<proteinExistence type="predicted"/>